<gene>
    <name evidence="1" type="ORF">ACFS29_15365</name>
</gene>
<dbReference type="RefSeq" id="WP_194506124.1">
    <property type="nucleotide sequence ID" value="NZ_JADILU010000001.1"/>
</dbReference>
<evidence type="ECO:0008006" key="3">
    <source>
        <dbReference type="Google" id="ProtNLM"/>
    </source>
</evidence>
<reference evidence="2" key="1">
    <citation type="journal article" date="2019" name="Int. J. Syst. Evol. Microbiol.">
        <title>The Global Catalogue of Microorganisms (GCM) 10K type strain sequencing project: providing services to taxonomists for standard genome sequencing and annotation.</title>
        <authorList>
            <consortium name="The Broad Institute Genomics Platform"/>
            <consortium name="The Broad Institute Genome Sequencing Center for Infectious Disease"/>
            <person name="Wu L."/>
            <person name="Ma J."/>
        </authorList>
    </citation>
    <scope>NUCLEOTIDE SEQUENCE [LARGE SCALE GENOMIC DNA]</scope>
    <source>
        <strain evidence="2">KCTC 32514</strain>
    </source>
</reference>
<sequence>MNNKSWDVSTFNSFYESDKNTLDIIFIGSSHLNKGVDTYIIDANCKTNSVKISGGGMTIAQMYYNLKEVLNSQNPNLVVMETYTLIEPKDTYNKLIDDNDKLLVKPYNAEYYKRFGLVKYEEISKTYPDSKLYNMFNSFRFNDVWTDGERLSASTQAKLSLDPKKINQDYNKKLSFISDAVIEQYNNKEFSTKKFFLSENEKLYLNKIIELSKIENFELLFFTTPILDAYYKNTEVGINKVSSQLNKLFKSHDNVKYYDINQEVKGYDKTRFLPGTMNHNQHLNYKGIINNSNLLSKFIKNNYKFDTDSGNRTQTIEDILYNNRKIEKDSTFFGNIIGINNFKYRIGDSLTNTISVPRHQKNISIKGWMFKEDLNLKRTTRKLALKKKNNFIVISEGNLKNRENKSISERFRDNYKMSGFQFNFNRQSIEKGKYKIYNIIESDKGEIFVKDMWKWLIIE</sequence>
<evidence type="ECO:0000313" key="2">
    <source>
        <dbReference type="Proteomes" id="UP001597548"/>
    </source>
</evidence>
<keyword evidence="2" id="KW-1185">Reference proteome</keyword>
<organism evidence="1 2">
    <name type="scientific">Psychroserpens luteus</name>
    <dbReference type="NCBI Taxonomy" id="1434066"/>
    <lineage>
        <taxon>Bacteria</taxon>
        <taxon>Pseudomonadati</taxon>
        <taxon>Bacteroidota</taxon>
        <taxon>Flavobacteriia</taxon>
        <taxon>Flavobacteriales</taxon>
        <taxon>Flavobacteriaceae</taxon>
        <taxon>Psychroserpens</taxon>
    </lineage>
</organism>
<name>A0ABW5ZVS2_9FLAO</name>
<evidence type="ECO:0000313" key="1">
    <source>
        <dbReference type="EMBL" id="MFD2917032.1"/>
    </source>
</evidence>
<proteinExistence type="predicted"/>
<dbReference type="Proteomes" id="UP001597548">
    <property type="component" value="Unassembled WGS sequence"/>
</dbReference>
<protein>
    <recommendedName>
        <fullName evidence="3">Haem-binding uptake Tiki superfamily ChaN domain-containing protein</fullName>
    </recommendedName>
</protein>
<dbReference type="EMBL" id="JBHUOS010000010">
    <property type="protein sequence ID" value="MFD2917032.1"/>
    <property type="molecule type" value="Genomic_DNA"/>
</dbReference>
<accession>A0ABW5ZVS2</accession>
<comment type="caution">
    <text evidence="1">The sequence shown here is derived from an EMBL/GenBank/DDBJ whole genome shotgun (WGS) entry which is preliminary data.</text>
</comment>
<dbReference type="SUPFAM" id="SSF52266">
    <property type="entry name" value="SGNH hydrolase"/>
    <property type="match status" value="1"/>
</dbReference>